<dbReference type="EMBL" id="JALNUB010000001">
    <property type="protein sequence ID" value="MCK8140554.1"/>
    <property type="molecule type" value="Genomic_DNA"/>
</dbReference>
<dbReference type="PROSITE" id="PS51257">
    <property type="entry name" value="PROKAR_LIPOPROTEIN"/>
    <property type="match status" value="1"/>
</dbReference>
<proteinExistence type="predicted"/>
<sequence>MKFNYLKQLGILSAVSLSVVSCQNDSNEEKPNSLIDFNTSSMPALVVPKEGFENLKINSLISSTDVLSQSPSFVYGAQPDGAGFMKDPNGEGYMMITNHEILKSVSRVYFDKTLKPVKGEYIVDGIGGMTRLCSATLATPAIHGFGPMFLTAGESGEESMVHGIDPFSLSSQKSRTDRVLPALGKASMENAVPLTKAAYSGKTVILIGEDQGYATGHTSAGQVIMYVSDVVGDLNNGKLYALKRNDGVQVETTMKVGSSFEVSFVEIPNAKNLTGAAINKTVNNLGAIRFSRVEDIDYRKGSAKNNREIYFTATGQASNNAPVEGYTMWGRVYRLVLNDTNPLIGKLELVVEGDSTPGTGIINPDNICVTENYVYIQEDGDSYYADAKHDSYIWQYNIATKANKPWMTMNHKRDDAVWNATYNQTNTTKLGSWEYGAMEDISDVIGVPNTFILNIHPHTWQKEAFLNPDGSGVNTNKEGGQTVIIRNVQR</sequence>
<dbReference type="Pfam" id="PF05787">
    <property type="entry name" value="PhoX"/>
    <property type="match status" value="1"/>
</dbReference>
<reference evidence="1" key="1">
    <citation type="submission" date="2022-04" db="EMBL/GenBank/DDBJ databases">
        <title>Flavobacterium pygoscelis sp. nov. isolated from Chinstrap chick (Pygoscelis antarcticus).</title>
        <authorList>
            <person name="Irgang R."/>
            <person name="Poblete-Morales M."/>
            <person name="Avendano-Herrera R."/>
        </authorList>
    </citation>
    <scope>NUCLEOTIDE SEQUENCE</scope>
    <source>
        <strain evidence="1">I-SCBP12n</strain>
    </source>
</reference>
<evidence type="ECO:0000313" key="1">
    <source>
        <dbReference type="EMBL" id="MCK8140554.1"/>
    </source>
</evidence>
<organism evidence="1 2">
    <name type="scientific">Flavobacterium pygoscelis</name>
    <dbReference type="NCBI Taxonomy" id="2893176"/>
    <lineage>
        <taxon>Bacteria</taxon>
        <taxon>Pseudomonadati</taxon>
        <taxon>Bacteroidota</taxon>
        <taxon>Flavobacteriia</taxon>
        <taxon>Flavobacteriales</taxon>
        <taxon>Flavobacteriaceae</taxon>
        <taxon>Flavobacterium</taxon>
    </lineage>
</organism>
<accession>A0A9X1XNU4</accession>
<keyword evidence="2" id="KW-1185">Reference proteome</keyword>
<comment type="caution">
    <text evidence="1">The sequence shown here is derived from an EMBL/GenBank/DDBJ whole genome shotgun (WGS) entry which is preliminary data.</text>
</comment>
<dbReference type="RefSeq" id="WP_248427317.1">
    <property type="nucleotide sequence ID" value="NZ_JALNUB010000001.1"/>
</dbReference>
<dbReference type="Proteomes" id="UP001139260">
    <property type="component" value="Unassembled WGS sequence"/>
</dbReference>
<dbReference type="InterPro" id="IPR008557">
    <property type="entry name" value="PhoX"/>
</dbReference>
<name>A0A9X1XNU4_9FLAO</name>
<protein>
    <submittedName>
        <fullName evidence="1">PhoX family protein</fullName>
    </submittedName>
</protein>
<gene>
    <name evidence="1" type="ORF">MW871_01475</name>
</gene>
<evidence type="ECO:0000313" key="2">
    <source>
        <dbReference type="Proteomes" id="UP001139260"/>
    </source>
</evidence>
<dbReference type="AlphaFoldDB" id="A0A9X1XNU4"/>